<proteinExistence type="predicted"/>
<evidence type="ECO:0000313" key="2">
    <source>
        <dbReference type="Proteomes" id="UP000027135"/>
    </source>
</evidence>
<dbReference type="AlphaFoldDB" id="A0A067QEZ8"/>
<organism evidence="1 2">
    <name type="scientific">Zootermopsis nevadensis</name>
    <name type="common">Dampwood termite</name>
    <dbReference type="NCBI Taxonomy" id="136037"/>
    <lineage>
        <taxon>Eukaryota</taxon>
        <taxon>Metazoa</taxon>
        <taxon>Ecdysozoa</taxon>
        <taxon>Arthropoda</taxon>
        <taxon>Hexapoda</taxon>
        <taxon>Insecta</taxon>
        <taxon>Pterygota</taxon>
        <taxon>Neoptera</taxon>
        <taxon>Polyneoptera</taxon>
        <taxon>Dictyoptera</taxon>
        <taxon>Blattodea</taxon>
        <taxon>Blattoidea</taxon>
        <taxon>Termitoidae</taxon>
        <taxon>Termopsidae</taxon>
        <taxon>Zootermopsis</taxon>
    </lineage>
</organism>
<dbReference type="Proteomes" id="UP000027135">
    <property type="component" value="Unassembled WGS sequence"/>
</dbReference>
<keyword evidence="2" id="KW-1185">Reference proteome</keyword>
<name>A0A067QEZ8_ZOONE</name>
<evidence type="ECO:0000313" key="1">
    <source>
        <dbReference type="EMBL" id="KDQ84118.1"/>
    </source>
</evidence>
<dbReference type="InParanoid" id="A0A067QEZ8"/>
<protein>
    <submittedName>
        <fullName evidence="1">Uncharacterized protein</fullName>
    </submittedName>
</protein>
<reference evidence="1 2" key="1">
    <citation type="journal article" date="2014" name="Nat. Commun.">
        <title>Molecular traces of alternative social organization in a termite genome.</title>
        <authorList>
            <person name="Terrapon N."/>
            <person name="Li C."/>
            <person name="Robertson H.M."/>
            <person name="Ji L."/>
            <person name="Meng X."/>
            <person name="Booth W."/>
            <person name="Chen Z."/>
            <person name="Childers C.P."/>
            <person name="Glastad K.M."/>
            <person name="Gokhale K."/>
            <person name="Gowin J."/>
            <person name="Gronenberg W."/>
            <person name="Hermansen R.A."/>
            <person name="Hu H."/>
            <person name="Hunt B.G."/>
            <person name="Huylmans A.K."/>
            <person name="Khalil S.M."/>
            <person name="Mitchell R.D."/>
            <person name="Munoz-Torres M.C."/>
            <person name="Mustard J.A."/>
            <person name="Pan H."/>
            <person name="Reese J.T."/>
            <person name="Scharf M.E."/>
            <person name="Sun F."/>
            <person name="Vogel H."/>
            <person name="Xiao J."/>
            <person name="Yang W."/>
            <person name="Yang Z."/>
            <person name="Yang Z."/>
            <person name="Zhou J."/>
            <person name="Zhu J."/>
            <person name="Brent C.S."/>
            <person name="Elsik C.G."/>
            <person name="Goodisman M.A."/>
            <person name="Liberles D.A."/>
            <person name="Roe R.M."/>
            <person name="Vargo E.L."/>
            <person name="Vilcinskas A."/>
            <person name="Wang J."/>
            <person name="Bornberg-Bauer E."/>
            <person name="Korb J."/>
            <person name="Zhang G."/>
            <person name="Liebig J."/>
        </authorList>
    </citation>
    <scope>NUCLEOTIDE SEQUENCE [LARGE SCALE GENOMIC DNA]</scope>
    <source>
        <tissue evidence="1">Whole organism</tissue>
    </source>
</reference>
<dbReference type="EMBL" id="KK853768">
    <property type="protein sequence ID" value="KDQ84118.1"/>
    <property type="molecule type" value="Genomic_DNA"/>
</dbReference>
<gene>
    <name evidence="1" type="ORF">L798_07572</name>
</gene>
<accession>A0A067QEZ8</accession>
<sequence length="127" mass="15121">MRYRTYDFGGIIVKPSQGNYLCVELDKGRLIPCCLRWFSARPSQGNYLCMELDKGRLISCCLRWFSARCLLWKLLQMESRWLWGSFLRDQRGRWQLINVTRAYEVVCAVCWIFRVEVFAEDEEAGFQ</sequence>